<accession>A0A2M4D8M6</accession>
<proteinExistence type="predicted"/>
<name>A0A2M4D8M6_ANODA</name>
<protein>
    <submittedName>
        <fullName evidence="1">Putative secreted protein</fullName>
    </submittedName>
</protein>
<sequence length="71" mass="7594">MAVCVCVCVCVCVLANYKSRLVSIFLRSDFICFIGVSGVIATHSRSCPLRTPIRPKYQSIQSGAGSDAVVP</sequence>
<dbReference type="AlphaFoldDB" id="A0A2M4D8M6"/>
<organism evidence="1">
    <name type="scientific">Anopheles darlingi</name>
    <name type="common">Mosquito</name>
    <dbReference type="NCBI Taxonomy" id="43151"/>
    <lineage>
        <taxon>Eukaryota</taxon>
        <taxon>Metazoa</taxon>
        <taxon>Ecdysozoa</taxon>
        <taxon>Arthropoda</taxon>
        <taxon>Hexapoda</taxon>
        <taxon>Insecta</taxon>
        <taxon>Pterygota</taxon>
        <taxon>Neoptera</taxon>
        <taxon>Endopterygota</taxon>
        <taxon>Diptera</taxon>
        <taxon>Nematocera</taxon>
        <taxon>Culicoidea</taxon>
        <taxon>Culicidae</taxon>
        <taxon>Anophelinae</taxon>
        <taxon>Anopheles</taxon>
    </lineage>
</organism>
<reference evidence="1" key="1">
    <citation type="submission" date="2018-01" db="EMBL/GenBank/DDBJ databases">
        <title>An insight into the sialome of Amazonian anophelines.</title>
        <authorList>
            <person name="Ribeiro J.M."/>
            <person name="Scarpassa V."/>
            <person name="Calvo E."/>
        </authorList>
    </citation>
    <scope>NUCLEOTIDE SEQUENCE</scope>
</reference>
<evidence type="ECO:0000313" key="1">
    <source>
        <dbReference type="EMBL" id="MBW73932.1"/>
    </source>
</evidence>
<dbReference type="EMBL" id="GGFL01009754">
    <property type="protein sequence ID" value="MBW73932.1"/>
    <property type="molecule type" value="Transcribed_RNA"/>
</dbReference>